<feature type="chain" id="PRO_5046516176" evidence="1">
    <location>
        <begin position="24"/>
        <end position="97"/>
    </location>
</feature>
<dbReference type="EMBL" id="JBHRSD010000031">
    <property type="protein sequence ID" value="MFC3034121.1"/>
    <property type="molecule type" value="Genomic_DNA"/>
</dbReference>
<comment type="caution">
    <text evidence="2">The sequence shown here is derived from an EMBL/GenBank/DDBJ whole genome shotgun (WGS) entry which is preliminary data.</text>
</comment>
<accession>A0ABV7CNV7</accession>
<evidence type="ECO:0000313" key="3">
    <source>
        <dbReference type="Proteomes" id="UP001595453"/>
    </source>
</evidence>
<dbReference type="Proteomes" id="UP001595453">
    <property type="component" value="Unassembled WGS sequence"/>
</dbReference>
<keyword evidence="3" id="KW-1185">Reference proteome</keyword>
<reference evidence="3" key="1">
    <citation type="journal article" date="2019" name="Int. J. Syst. Evol. Microbiol.">
        <title>The Global Catalogue of Microorganisms (GCM) 10K type strain sequencing project: providing services to taxonomists for standard genome sequencing and annotation.</title>
        <authorList>
            <consortium name="The Broad Institute Genomics Platform"/>
            <consortium name="The Broad Institute Genome Sequencing Center for Infectious Disease"/>
            <person name="Wu L."/>
            <person name="Ma J."/>
        </authorList>
    </citation>
    <scope>NUCLEOTIDE SEQUENCE [LARGE SCALE GENOMIC DNA]</scope>
    <source>
        <strain evidence="3">KCTC 42730</strain>
    </source>
</reference>
<organism evidence="2 3">
    <name type="scientific">Pseudoalteromonas fenneropenaei</name>
    <dbReference type="NCBI Taxonomy" id="1737459"/>
    <lineage>
        <taxon>Bacteria</taxon>
        <taxon>Pseudomonadati</taxon>
        <taxon>Pseudomonadota</taxon>
        <taxon>Gammaproteobacteria</taxon>
        <taxon>Alteromonadales</taxon>
        <taxon>Pseudoalteromonadaceae</taxon>
        <taxon>Pseudoalteromonas</taxon>
    </lineage>
</organism>
<feature type="signal peptide" evidence="1">
    <location>
        <begin position="1"/>
        <end position="23"/>
    </location>
</feature>
<protein>
    <submittedName>
        <fullName evidence="2">Uncharacterized protein</fullName>
    </submittedName>
</protein>
<dbReference type="RefSeq" id="WP_377126816.1">
    <property type="nucleotide sequence ID" value="NZ_JBHRSD010000031.1"/>
</dbReference>
<gene>
    <name evidence="2" type="ORF">ACFOEE_16570</name>
</gene>
<sequence length="97" mass="10753">MTRLKTRMLFLAAGLTISAGVVSFDREESSLLAQASCNCQQSNTYLNNQACDIETRTSWLNWLSGKSSNAQFHYLDLLELLIGGDKGSKNTQITSQF</sequence>
<evidence type="ECO:0000256" key="1">
    <source>
        <dbReference type="SAM" id="SignalP"/>
    </source>
</evidence>
<name>A0ABV7CNV7_9GAMM</name>
<keyword evidence="1" id="KW-0732">Signal</keyword>
<evidence type="ECO:0000313" key="2">
    <source>
        <dbReference type="EMBL" id="MFC3034121.1"/>
    </source>
</evidence>
<proteinExistence type="predicted"/>